<dbReference type="EMBL" id="NBNE01002113">
    <property type="protein sequence ID" value="OWZ11480.1"/>
    <property type="molecule type" value="Genomic_DNA"/>
</dbReference>
<reference evidence="2" key="1">
    <citation type="submission" date="2017-03" db="EMBL/GenBank/DDBJ databases">
        <title>Phytopthora megakarya and P. palmivora, two closely related causual agents of cacao black pod achieved similar genome size and gene model numbers by different mechanisms.</title>
        <authorList>
            <person name="Ali S."/>
            <person name="Shao J."/>
            <person name="Larry D.J."/>
            <person name="Kronmiller B."/>
            <person name="Shen D."/>
            <person name="Strem M.D."/>
            <person name="Melnick R.L."/>
            <person name="Guiltinan M.J."/>
            <person name="Tyler B.M."/>
            <person name="Meinhardt L.W."/>
            <person name="Bailey B.A."/>
        </authorList>
    </citation>
    <scope>NUCLEOTIDE SEQUENCE [LARGE SCALE GENOMIC DNA]</scope>
    <source>
        <strain evidence="2">zdho120</strain>
    </source>
</reference>
<protein>
    <submittedName>
        <fullName evidence="1">Uncharacterized protein</fullName>
    </submittedName>
</protein>
<evidence type="ECO:0000313" key="2">
    <source>
        <dbReference type="Proteomes" id="UP000198211"/>
    </source>
</evidence>
<keyword evidence="2" id="KW-1185">Reference proteome</keyword>
<dbReference type="OrthoDB" id="126187at2759"/>
<accession>A0A225W3P6</accession>
<proteinExistence type="predicted"/>
<dbReference type="Proteomes" id="UP000198211">
    <property type="component" value="Unassembled WGS sequence"/>
</dbReference>
<name>A0A225W3P6_9STRA</name>
<gene>
    <name evidence="1" type="ORF">PHMEG_00015489</name>
</gene>
<sequence length="119" mass="14007">MVFGSIKWFVQRSSQTKKVVTECEWRYGVFKTKPLQGTPCGCGIFLLYYMDDISSRIVEERPQPESRSGSFIAQIEQWAGGGFNRRQASVRRGSLHLRTLRLYIWFPWSLLWFNICNIY</sequence>
<organism evidence="1 2">
    <name type="scientific">Phytophthora megakarya</name>
    <dbReference type="NCBI Taxonomy" id="4795"/>
    <lineage>
        <taxon>Eukaryota</taxon>
        <taxon>Sar</taxon>
        <taxon>Stramenopiles</taxon>
        <taxon>Oomycota</taxon>
        <taxon>Peronosporomycetes</taxon>
        <taxon>Peronosporales</taxon>
        <taxon>Peronosporaceae</taxon>
        <taxon>Phytophthora</taxon>
    </lineage>
</organism>
<evidence type="ECO:0000313" key="1">
    <source>
        <dbReference type="EMBL" id="OWZ11480.1"/>
    </source>
</evidence>
<comment type="caution">
    <text evidence="1">The sequence shown here is derived from an EMBL/GenBank/DDBJ whole genome shotgun (WGS) entry which is preliminary data.</text>
</comment>
<dbReference type="AlphaFoldDB" id="A0A225W3P6"/>